<dbReference type="GO" id="GO:0002161">
    <property type="term" value="F:aminoacyl-tRNA deacylase activity"/>
    <property type="evidence" value="ECO:0007669"/>
    <property type="project" value="TreeGrafter"/>
</dbReference>
<dbReference type="Pfam" id="PF07973">
    <property type="entry name" value="tRNA_SAD"/>
    <property type="match status" value="1"/>
</dbReference>
<reference evidence="11 12" key="1">
    <citation type="submission" date="2021-04" db="EMBL/GenBank/DDBJ databases">
        <authorList>
            <person name="De Guttry C."/>
            <person name="Zahm M."/>
            <person name="Klopp C."/>
            <person name="Cabau C."/>
            <person name="Louis A."/>
            <person name="Berthelot C."/>
            <person name="Parey E."/>
            <person name="Roest Crollius H."/>
            <person name="Montfort J."/>
            <person name="Robinson-Rechavi M."/>
            <person name="Bucao C."/>
            <person name="Bouchez O."/>
            <person name="Gislard M."/>
            <person name="Lluch J."/>
            <person name="Milhes M."/>
            <person name="Lampietro C."/>
            <person name="Lopez Roques C."/>
            <person name="Donnadieu C."/>
            <person name="Braasch I."/>
            <person name="Desvignes T."/>
            <person name="Postlethwait J."/>
            <person name="Bobe J."/>
            <person name="Wedekind C."/>
            <person name="Guiguen Y."/>
        </authorList>
    </citation>
    <scope>NUCLEOTIDE SEQUENCE [LARGE SCALE GENOMIC DNA]</scope>
    <source>
        <strain evidence="11">Cs_M1</strain>
        <tissue evidence="11">Blood</tissue>
    </source>
</reference>
<dbReference type="InterPro" id="IPR018163">
    <property type="entry name" value="Thr/Ala-tRNA-synth_IIc_edit"/>
</dbReference>
<evidence type="ECO:0000313" key="12">
    <source>
        <dbReference type="Proteomes" id="UP001356427"/>
    </source>
</evidence>
<keyword evidence="6" id="KW-0067">ATP-binding</keyword>
<keyword evidence="4" id="KW-0436">Ligase</keyword>
<dbReference type="PANTHER" id="PTHR11777">
    <property type="entry name" value="ALANYL-TRNA SYNTHETASE"/>
    <property type="match status" value="1"/>
</dbReference>
<dbReference type="InterPro" id="IPR012947">
    <property type="entry name" value="tRNA_SAD"/>
</dbReference>
<evidence type="ECO:0000256" key="4">
    <source>
        <dbReference type="ARBA" id="ARBA00022598"/>
    </source>
</evidence>
<keyword evidence="7" id="KW-0694">RNA-binding</keyword>
<dbReference type="SUPFAM" id="SSF55186">
    <property type="entry name" value="ThrRS/AlaRS common domain"/>
    <property type="match status" value="1"/>
</dbReference>
<keyword evidence="8" id="KW-0648">Protein biosynthesis</keyword>
<protein>
    <recommendedName>
        <fullName evidence="2">alanine--tRNA ligase</fullName>
        <ecNumber evidence="2">6.1.1.7</ecNumber>
    </recommendedName>
</protein>
<dbReference type="InterPro" id="IPR050058">
    <property type="entry name" value="Ala-tRNA_ligase"/>
</dbReference>
<evidence type="ECO:0000256" key="3">
    <source>
        <dbReference type="ARBA" id="ARBA00022555"/>
    </source>
</evidence>
<keyword evidence="12" id="KW-1185">Reference proteome</keyword>
<evidence type="ECO:0000256" key="1">
    <source>
        <dbReference type="ARBA" id="ARBA00008226"/>
    </source>
</evidence>
<proteinExistence type="inferred from homology"/>
<gene>
    <name evidence="11" type="ORF">J4Q44_G00282850</name>
</gene>
<dbReference type="EMBL" id="JAGTTL010000027">
    <property type="protein sequence ID" value="KAK6300187.1"/>
    <property type="molecule type" value="Genomic_DNA"/>
</dbReference>
<dbReference type="GO" id="GO:0004813">
    <property type="term" value="F:alanine-tRNA ligase activity"/>
    <property type="evidence" value="ECO:0007669"/>
    <property type="project" value="UniProtKB-EC"/>
</dbReference>
<dbReference type="SMART" id="SM00863">
    <property type="entry name" value="tRNA_SAD"/>
    <property type="match status" value="1"/>
</dbReference>
<keyword evidence="3" id="KW-0820">tRNA-binding</keyword>
<evidence type="ECO:0000256" key="7">
    <source>
        <dbReference type="ARBA" id="ARBA00022884"/>
    </source>
</evidence>
<dbReference type="GO" id="GO:0005524">
    <property type="term" value="F:ATP binding"/>
    <property type="evidence" value="ECO:0007669"/>
    <property type="project" value="UniProtKB-KW"/>
</dbReference>
<dbReference type="Gene3D" id="3.10.310.40">
    <property type="match status" value="1"/>
</dbReference>
<accession>A0AAN8QSR4</accession>
<dbReference type="GO" id="GO:0005739">
    <property type="term" value="C:mitochondrion"/>
    <property type="evidence" value="ECO:0007669"/>
    <property type="project" value="TreeGrafter"/>
</dbReference>
<keyword evidence="5" id="KW-0547">Nucleotide-binding</keyword>
<dbReference type="GO" id="GO:0000049">
    <property type="term" value="F:tRNA binding"/>
    <property type="evidence" value="ECO:0007669"/>
    <property type="project" value="UniProtKB-KW"/>
</dbReference>
<evidence type="ECO:0000256" key="2">
    <source>
        <dbReference type="ARBA" id="ARBA00013168"/>
    </source>
</evidence>
<evidence type="ECO:0000256" key="6">
    <source>
        <dbReference type="ARBA" id="ARBA00022840"/>
    </source>
</evidence>
<dbReference type="Proteomes" id="UP001356427">
    <property type="component" value="Unassembled WGS sequence"/>
</dbReference>
<dbReference type="FunFam" id="3.30.980.10:FF:000004">
    <property type="entry name" value="Alanine--tRNA ligase, cytoplasmic"/>
    <property type="match status" value="1"/>
</dbReference>
<dbReference type="FunFam" id="3.10.310.40:FF:000004">
    <property type="entry name" value="Alanyl-tRNA synthetase 2, mitochondrial"/>
    <property type="match status" value="1"/>
</dbReference>
<dbReference type="Gene3D" id="3.30.980.10">
    <property type="entry name" value="Threonyl-trna Synthetase, Chain A, domain 2"/>
    <property type="match status" value="1"/>
</dbReference>
<dbReference type="PROSITE" id="PS50860">
    <property type="entry name" value="AA_TRNA_LIGASE_II_ALA"/>
    <property type="match status" value="1"/>
</dbReference>
<evidence type="ECO:0000259" key="10">
    <source>
        <dbReference type="PROSITE" id="PS50860"/>
    </source>
</evidence>
<sequence length="322" mass="34715">MSEGSLSIPQLQEIERSIHNIITENNAVYIEEVPLARAKDIPGLRTVDELYPDPVRVVSVAVPVADLFNSQTDRRTSVELCCGTHLLRTGEIGDLVIISERQMVKGISRIVAVTGDDAREAREAGQILTQEVESLSARLAVVASPSLADAHRLAKEVGILTDAVDCTPIPQWKRRELQTRLKGLQRTTNTSIRKLETKEAAVKAQSLFKKNGNKTIVVDAVDTDSISVLMKTVNQYSDIAPGTLVMLLSHQQPSGKVLCACQVPKGFSALSASDWALTVCTRLGGNAGGSATVAKGTGSVADLTEALRCAEEYAQDKTQNIR</sequence>
<dbReference type="InterPro" id="IPR018165">
    <property type="entry name" value="Ala-tRNA-synth_IIc_core"/>
</dbReference>
<dbReference type="AlphaFoldDB" id="A0AAN8QSR4"/>
<feature type="domain" description="Alanyl-transfer RNA synthetases family profile" evidence="10">
    <location>
        <begin position="1"/>
        <end position="124"/>
    </location>
</feature>
<evidence type="ECO:0000256" key="9">
    <source>
        <dbReference type="ARBA" id="ARBA00023146"/>
    </source>
</evidence>
<evidence type="ECO:0000256" key="5">
    <source>
        <dbReference type="ARBA" id="ARBA00022741"/>
    </source>
</evidence>
<dbReference type="EC" id="6.1.1.7" evidence="2"/>
<evidence type="ECO:0000256" key="8">
    <source>
        <dbReference type="ARBA" id="ARBA00022917"/>
    </source>
</evidence>
<dbReference type="PANTHER" id="PTHR11777:SF8">
    <property type="entry name" value="ALANINE--TRNA LIGASE, MITOCHONDRIAL"/>
    <property type="match status" value="1"/>
</dbReference>
<keyword evidence="9" id="KW-0030">Aminoacyl-tRNA synthetase</keyword>
<dbReference type="GO" id="GO:0006419">
    <property type="term" value="P:alanyl-tRNA aminoacylation"/>
    <property type="evidence" value="ECO:0007669"/>
    <property type="project" value="InterPro"/>
</dbReference>
<comment type="caution">
    <text evidence="11">The sequence shown here is derived from an EMBL/GenBank/DDBJ whole genome shotgun (WGS) entry which is preliminary data.</text>
</comment>
<organism evidence="11 12">
    <name type="scientific">Coregonus suidteri</name>
    <dbReference type="NCBI Taxonomy" id="861788"/>
    <lineage>
        <taxon>Eukaryota</taxon>
        <taxon>Metazoa</taxon>
        <taxon>Chordata</taxon>
        <taxon>Craniata</taxon>
        <taxon>Vertebrata</taxon>
        <taxon>Euteleostomi</taxon>
        <taxon>Actinopterygii</taxon>
        <taxon>Neopterygii</taxon>
        <taxon>Teleostei</taxon>
        <taxon>Protacanthopterygii</taxon>
        <taxon>Salmoniformes</taxon>
        <taxon>Salmonidae</taxon>
        <taxon>Coregoninae</taxon>
        <taxon>Coregonus</taxon>
    </lineage>
</organism>
<comment type="similarity">
    <text evidence="1">Belongs to the class-II aminoacyl-tRNA synthetase family.</text>
</comment>
<evidence type="ECO:0000313" key="11">
    <source>
        <dbReference type="EMBL" id="KAK6300187.1"/>
    </source>
</evidence>
<name>A0AAN8QSR4_9TELE</name>